<evidence type="ECO:0000256" key="1">
    <source>
        <dbReference type="SAM" id="SignalP"/>
    </source>
</evidence>
<gene>
    <name evidence="2" type="ORF">FE257_012044</name>
</gene>
<organism evidence="2 3">
    <name type="scientific">Aspergillus nanangensis</name>
    <dbReference type="NCBI Taxonomy" id="2582783"/>
    <lineage>
        <taxon>Eukaryota</taxon>
        <taxon>Fungi</taxon>
        <taxon>Dikarya</taxon>
        <taxon>Ascomycota</taxon>
        <taxon>Pezizomycotina</taxon>
        <taxon>Eurotiomycetes</taxon>
        <taxon>Eurotiomycetidae</taxon>
        <taxon>Eurotiales</taxon>
        <taxon>Aspergillaceae</taxon>
        <taxon>Aspergillus</taxon>
        <taxon>Aspergillus subgen. Circumdati</taxon>
    </lineage>
</organism>
<evidence type="ECO:0000313" key="3">
    <source>
        <dbReference type="Proteomes" id="UP001194746"/>
    </source>
</evidence>
<feature type="signal peptide" evidence="1">
    <location>
        <begin position="1"/>
        <end position="19"/>
    </location>
</feature>
<dbReference type="Proteomes" id="UP001194746">
    <property type="component" value="Unassembled WGS sequence"/>
</dbReference>
<sequence>MRFQATIIILTSLACAISAAVLSQRDCTAFQLTAKLDELTTISLETAQMTENFDGSNPE</sequence>
<protein>
    <submittedName>
        <fullName evidence="2">Uncharacterized protein</fullName>
    </submittedName>
</protein>
<reference evidence="2" key="1">
    <citation type="journal article" date="2019" name="Beilstein J. Org. Chem.">
        <title>Nanangenines: drimane sesquiterpenoids as the dominant metabolite cohort of a novel Australian fungus, Aspergillus nanangensis.</title>
        <authorList>
            <person name="Lacey H.J."/>
            <person name="Gilchrist C.L.M."/>
            <person name="Crombie A."/>
            <person name="Kalaitzis J.A."/>
            <person name="Vuong D."/>
            <person name="Rutledge P.J."/>
            <person name="Turner P."/>
            <person name="Pitt J.I."/>
            <person name="Lacey E."/>
            <person name="Chooi Y.H."/>
            <person name="Piggott A.M."/>
        </authorList>
    </citation>
    <scope>NUCLEOTIDE SEQUENCE</scope>
    <source>
        <strain evidence="2">MST-FP2251</strain>
    </source>
</reference>
<feature type="chain" id="PRO_5042243165" evidence="1">
    <location>
        <begin position="20"/>
        <end position="59"/>
    </location>
</feature>
<dbReference type="EMBL" id="VCAU01000083">
    <property type="protein sequence ID" value="KAF9886109.1"/>
    <property type="molecule type" value="Genomic_DNA"/>
</dbReference>
<dbReference type="AlphaFoldDB" id="A0AAD4GQA2"/>
<accession>A0AAD4GQA2</accession>
<proteinExistence type="predicted"/>
<keyword evidence="3" id="KW-1185">Reference proteome</keyword>
<dbReference type="PROSITE" id="PS51257">
    <property type="entry name" value="PROKAR_LIPOPROTEIN"/>
    <property type="match status" value="1"/>
</dbReference>
<evidence type="ECO:0000313" key="2">
    <source>
        <dbReference type="EMBL" id="KAF9886109.1"/>
    </source>
</evidence>
<name>A0AAD4GQA2_ASPNN</name>
<comment type="caution">
    <text evidence="2">The sequence shown here is derived from an EMBL/GenBank/DDBJ whole genome shotgun (WGS) entry which is preliminary data.</text>
</comment>
<keyword evidence="1" id="KW-0732">Signal</keyword>
<reference evidence="2" key="2">
    <citation type="submission" date="2020-02" db="EMBL/GenBank/DDBJ databases">
        <authorList>
            <person name="Gilchrist C.L.M."/>
            <person name="Chooi Y.-H."/>
        </authorList>
    </citation>
    <scope>NUCLEOTIDE SEQUENCE</scope>
    <source>
        <strain evidence="2">MST-FP2251</strain>
    </source>
</reference>